<evidence type="ECO:0000313" key="10">
    <source>
        <dbReference type="Proteomes" id="UP000254711"/>
    </source>
</evidence>
<evidence type="ECO:0000256" key="3">
    <source>
        <dbReference type="ARBA" id="ARBA00022723"/>
    </source>
</evidence>
<dbReference type="RefSeq" id="WP_114824262.1">
    <property type="nucleotide sequence ID" value="NZ_QQSY01000001.1"/>
</dbReference>
<keyword evidence="10" id="KW-1185">Reference proteome</keyword>
<comment type="pathway">
    <text evidence="5">Cofactor biosynthesis; nicotinate biosynthesis; nicotinate from nicotinamide: step 1/1.</text>
</comment>
<dbReference type="PANTHER" id="PTHR11080:SF2">
    <property type="entry name" value="LD05707P"/>
    <property type="match status" value="1"/>
</dbReference>
<keyword evidence="3" id="KW-0479">Metal-binding</keyword>
<dbReference type="PANTHER" id="PTHR11080">
    <property type="entry name" value="PYRAZINAMIDASE/NICOTINAMIDASE"/>
    <property type="match status" value="1"/>
</dbReference>
<comment type="caution">
    <text evidence="9">The sequence shown here is derived from an EMBL/GenBank/DDBJ whole genome shotgun (WGS) entry which is preliminary data.</text>
</comment>
<proteinExistence type="inferred from homology"/>
<dbReference type="EC" id="3.5.1.19" evidence="6"/>
<keyword evidence="4 9" id="KW-0378">Hydrolase</keyword>
<organism evidence="9 10">
    <name type="scientific">Dyella solisilvae</name>
    <dbReference type="NCBI Taxonomy" id="1920168"/>
    <lineage>
        <taxon>Bacteria</taxon>
        <taxon>Pseudomonadati</taxon>
        <taxon>Pseudomonadota</taxon>
        <taxon>Gammaproteobacteria</taxon>
        <taxon>Lysobacterales</taxon>
        <taxon>Rhodanobacteraceae</taxon>
        <taxon>Dyella</taxon>
    </lineage>
</organism>
<dbReference type="GO" id="GO:0019363">
    <property type="term" value="P:pyridine nucleotide biosynthetic process"/>
    <property type="evidence" value="ECO:0007669"/>
    <property type="project" value="UniProtKB-KW"/>
</dbReference>
<dbReference type="AlphaFoldDB" id="A0A370KDM0"/>
<dbReference type="SUPFAM" id="SSF52499">
    <property type="entry name" value="Isochorismatase-like hydrolases"/>
    <property type="match status" value="1"/>
</dbReference>
<evidence type="ECO:0000256" key="2">
    <source>
        <dbReference type="ARBA" id="ARBA00022642"/>
    </source>
</evidence>
<gene>
    <name evidence="9" type="ORF">DVT68_07035</name>
</gene>
<dbReference type="GO" id="GO:0046872">
    <property type="term" value="F:metal ion binding"/>
    <property type="evidence" value="ECO:0007669"/>
    <property type="project" value="UniProtKB-KW"/>
</dbReference>
<comment type="similarity">
    <text evidence="1">Belongs to the isochorismatase family.</text>
</comment>
<evidence type="ECO:0000256" key="4">
    <source>
        <dbReference type="ARBA" id="ARBA00022801"/>
    </source>
</evidence>
<evidence type="ECO:0000256" key="6">
    <source>
        <dbReference type="ARBA" id="ARBA00039017"/>
    </source>
</evidence>
<evidence type="ECO:0000259" key="8">
    <source>
        <dbReference type="Pfam" id="PF00857"/>
    </source>
</evidence>
<reference evidence="9 10" key="1">
    <citation type="submission" date="2018-07" db="EMBL/GenBank/DDBJ databases">
        <title>Dyella solisilvae sp. nov., isolated from the pine and broad-leaved mixed forest soil.</title>
        <authorList>
            <person name="Gao Z."/>
            <person name="Qiu L."/>
        </authorList>
    </citation>
    <scope>NUCLEOTIDE SEQUENCE [LARGE SCALE GENOMIC DNA]</scope>
    <source>
        <strain evidence="9 10">DHG54</strain>
    </source>
</reference>
<dbReference type="Gene3D" id="3.40.50.850">
    <property type="entry name" value="Isochorismatase-like"/>
    <property type="match status" value="1"/>
</dbReference>
<dbReference type="InterPro" id="IPR000868">
    <property type="entry name" value="Isochorismatase-like_dom"/>
</dbReference>
<dbReference type="CDD" id="cd01011">
    <property type="entry name" value="nicotinamidase"/>
    <property type="match status" value="1"/>
</dbReference>
<sequence>MSLPISHRAALIVVDVQPDFMPGGALACHEGDAIVPGIDRLLRSHQFRHVVATQDWHPANHVSFVDAHPGRQPFERIPLHGHAQTLWPAHCVQGTTGAALHPAIDWSMVDKVIRKGDDPQVDSYSGFRENHGPAGRRPTTGLAEWLRERGVDEVYLCGLAREVCVLWTAQDSVDLGYRTHVLWDLTRPVSPDSDIPTRIRYDQLGVDILDSSELGGPARPSGAMRAAHQRI</sequence>
<protein>
    <recommendedName>
        <fullName evidence="6">nicotinamidase</fullName>
        <ecNumber evidence="6">3.5.1.19</ecNumber>
    </recommendedName>
    <alternativeName>
        <fullName evidence="7">Nicotinamide deamidase</fullName>
    </alternativeName>
</protein>
<accession>A0A370KDM0</accession>
<dbReference type="Pfam" id="PF00857">
    <property type="entry name" value="Isochorismatase"/>
    <property type="match status" value="1"/>
</dbReference>
<evidence type="ECO:0000256" key="5">
    <source>
        <dbReference type="ARBA" id="ARBA00037900"/>
    </source>
</evidence>
<dbReference type="EMBL" id="QQSY01000001">
    <property type="protein sequence ID" value="RDJ00538.1"/>
    <property type="molecule type" value="Genomic_DNA"/>
</dbReference>
<evidence type="ECO:0000256" key="1">
    <source>
        <dbReference type="ARBA" id="ARBA00006336"/>
    </source>
</evidence>
<dbReference type="InterPro" id="IPR036380">
    <property type="entry name" value="Isochorismatase-like_sf"/>
</dbReference>
<keyword evidence="2" id="KW-0662">Pyridine nucleotide biosynthesis</keyword>
<dbReference type="OrthoDB" id="9791276at2"/>
<evidence type="ECO:0000256" key="7">
    <source>
        <dbReference type="ARBA" id="ARBA00043224"/>
    </source>
</evidence>
<feature type="domain" description="Isochorismatase-like" evidence="8">
    <location>
        <begin position="9"/>
        <end position="192"/>
    </location>
</feature>
<dbReference type="NCBIfam" id="NF008623">
    <property type="entry name" value="PRK11609.1"/>
    <property type="match status" value="1"/>
</dbReference>
<evidence type="ECO:0000313" key="9">
    <source>
        <dbReference type="EMBL" id="RDJ00538.1"/>
    </source>
</evidence>
<name>A0A370KDM0_9GAMM</name>
<dbReference type="GO" id="GO:0008936">
    <property type="term" value="F:nicotinamidase activity"/>
    <property type="evidence" value="ECO:0007669"/>
    <property type="project" value="UniProtKB-EC"/>
</dbReference>
<dbReference type="Proteomes" id="UP000254711">
    <property type="component" value="Unassembled WGS sequence"/>
</dbReference>
<dbReference type="InterPro" id="IPR052347">
    <property type="entry name" value="Isochorismatase_Nicotinamidase"/>
</dbReference>